<dbReference type="Gene3D" id="3.40.50.300">
    <property type="entry name" value="P-loop containing nucleotide triphosphate hydrolases"/>
    <property type="match status" value="1"/>
</dbReference>
<dbReference type="InterPro" id="IPR058770">
    <property type="entry name" value="PWI_ABCF3"/>
</dbReference>
<dbReference type="Pfam" id="PF26051">
    <property type="entry name" value="PWI_ABCF3"/>
    <property type="match status" value="1"/>
</dbReference>
<dbReference type="EMBL" id="SCEB01215488">
    <property type="protein sequence ID" value="RXM29295.1"/>
    <property type="molecule type" value="Genomic_DNA"/>
</dbReference>
<evidence type="ECO:0000313" key="3">
    <source>
        <dbReference type="EMBL" id="RXM29295.1"/>
    </source>
</evidence>
<name>A0A444U2C9_ACIRT</name>
<sequence length="170" mass="19167">MATYVEILRSEFPEIDSEVFDYITGVLDCGGADFVDGEEVFEAVGGVLQGVSADSKNEDDIRDICQQMFNTLKLPDRGGVQAPAGRVRDHRGARGAPRRQPVWGAEEQSRLRTDDHAMGGVVLVSHDERLIRMVCKELWVCENGTVWRIDGGFDEYREILQEQFRKEGYL</sequence>
<dbReference type="InterPro" id="IPR027417">
    <property type="entry name" value="P-loop_NTPase"/>
</dbReference>
<proteinExistence type="predicted"/>
<dbReference type="AlphaFoldDB" id="A0A444U2C9"/>
<dbReference type="Proteomes" id="UP000289886">
    <property type="component" value="Unassembled WGS sequence"/>
</dbReference>
<evidence type="ECO:0000256" key="1">
    <source>
        <dbReference type="SAM" id="MobiDB-lite"/>
    </source>
</evidence>
<protein>
    <submittedName>
        <fullName evidence="3">ATP-binding cassette sub-family F member 3</fullName>
    </submittedName>
</protein>
<evidence type="ECO:0000313" key="4">
    <source>
        <dbReference type="Proteomes" id="UP000289886"/>
    </source>
</evidence>
<evidence type="ECO:0000259" key="2">
    <source>
        <dbReference type="Pfam" id="PF26051"/>
    </source>
</evidence>
<feature type="region of interest" description="Disordered" evidence="1">
    <location>
        <begin position="80"/>
        <end position="109"/>
    </location>
</feature>
<organism evidence="3 4">
    <name type="scientific">Acipenser ruthenus</name>
    <name type="common">Sterlet sturgeon</name>
    <dbReference type="NCBI Taxonomy" id="7906"/>
    <lineage>
        <taxon>Eukaryota</taxon>
        <taxon>Metazoa</taxon>
        <taxon>Chordata</taxon>
        <taxon>Craniata</taxon>
        <taxon>Vertebrata</taxon>
        <taxon>Euteleostomi</taxon>
        <taxon>Actinopterygii</taxon>
        <taxon>Chondrostei</taxon>
        <taxon>Acipenseriformes</taxon>
        <taxon>Acipenseridae</taxon>
        <taxon>Acipenser</taxon>
    </lineage>
</organism>
<reference evidence="3 4" key="1">
    <citation type="submission" date="2019-01" db="EMBL/GenBank/DDBJ databases">
        <title>Draft Genome and Complete Hox-Cluster Characterization of the Sterlet Sturgeon (Acipenser ruthenus).</title>
        <authorList>
            <person name="Wei Q."/>
        </authorList>
    </citation>
    <scope>NUCLEOTIDE SEQUENCE [LARGE SCALE GENOMIC DNA]</scope>
    <source>
        <strain evidence="3">WHYD16114868_AA</strain>
        <tissue evidence="3">Blood</tissue>
    </source>
</reference>
<keyword evidence="3" id="KW-0067">ATP-binding</keyword>
<dbReference type="GO" id="GO:0005524">
    <property type="term" value="F:ATP binding"/>
    <property type="evidence" value="ECO:0007669"/>
    <property type="project" value="UniProtKB-KW"/>
</dbReference>
<keyword evidence="3" id="KW-0547">Nucleotide-binding</keyword>
<accession>A0A444U2C9</accession>
<keyword evidence="4" id="KW-1185">Reference proteome</keyword>
<gene>
    <name evidence="3" type="ORF">EOD39_8930</name>
</gene>
<comment type="caution">
    <text evidence="3">The sequence shown here is derived from an EMBL/GenBank/DDBJ whole genome shotgun (WGS) entry which is preliminary data.</text>
</comment>
<feature type="domain" description="ABCF3 PWI-like helical bundle" evidence="2">
    <location>
        <begin position="1"/>
        <end position="73"/>
    </location>
</feature>